<feature type="signal peptide" evidence="3">
    <location>
        <begin position="1"/>
        <end position="24"/>
    </location>
</feature>
<name>A0ABC8JRQ0_ERUVS</name>
<gene>
    <name evidence="5" type="ORF">ERUC_LOCUS14688</name>
</gene>
<reference evidence="5 6" key="1">
    <citation type="submission" date="2022-03" db="EMBL/GenBank/DDBJ databases">
        <authorList>
            <person name="Macdonald S."/>
            <person name="Ahmed S."/>
            <person name="Newling K."/>
        </authorList>
    </citation>
    <scope>NUCLEOTIDE SEQUENCE [LARGE SCALE GENOMIC DNA]</scope>
</reference>
<dbReference type="Proteomes" id="UP001642260">
    <property type="component" value="Unassembled WGS sequence"/>
</dbReference>
<protein>
    <recommendedName>
        <fullName evidence="4">Gnk2-homologous domain-containing protein</fullName>
    </recommendedName>
</protein>
<evidence type="ECO:0000256" key="3">
    <source>
        <dbReference type="SAM" id="SignalP"/>
    </source>
</evidence>
<keyword evidence="6" id="KW-1185">Reference proteome</keyword>
<sequence length="120" mass="12852">MGSFPALIIILASCLLFVLEVVNGAKCYGGSNSNSSYAQNRDNLFSTLANKVVTNGGFYNASFGQYPNKVYALGLCARGYDPNACSNCIEKLALETQTNCGSIMDSFIWGNDYGETVSCL</sequence>
<accession>A0ABC8JRQ0</accession>
<evidence type="ECO:0000259" key="4">
    <source>
        <dbReference type="PROSITE" id="PS51473"/>
    </source>
</evidence>
<comment type="caution">
    <text evidence="5">The sequence shown here is derived from an EMBL/GenBank/DDBJ whole genome shotgun (WGS) entry which is preliminary data.</text>
</comment>
<dbReference type="InterPro" id="IPR002902">
    <property type="entry name" value="GNK2"/>
</dbReference>
<evidence type="ECO:0000256" key="1">
    <source>
        <dbReference type="ARBA" id="ARBA00022729"/>
    </source>
</evidence>
<dbReference type="PANTHER" id="PTHR32099">
    <property type="entry name" value="CYSTEINE-RICH REPEAT SECRETORY PROTEIN"/>
    <property type="match status" value="1"/>
</dbReference>
<keyword evidence="2" id="KW-0677">Repeat</keyword>
<feature type="domain" description="Gnk2-homologous" evidence="4">
    <location>
        <begin position="19"/>
        <end position="120"/>
    </location>
</feature>
<dbReference type="Gene3D" id="3.30.430.20">
    <property type="entry name" value="Gnk2 domain, C-X8-C-X2-C motif"/>
    <property type="match status" value="1"/>
</dbReference>
<dbReference type="AlphaFoldDB" id="A0ABC8JRQ0"/>
<evidence type="ECO:0000256" key="2">
    <source>
        <dbReference type="ARBA" id="ARBA00022737"/>
    </source>
</evidence>
<keyword evidence="1 3" id="KW-0732">Signal</keyword>
<feature type="non-terminal residue" evidence="5">
    <location>
        <position position="120"/>
    </location>
</feature>
<dbReference type="EMBL" id="CAKOAT010138410">
    <property type="protein sequence ID" value="CAH8337784.1"/>
    <property type="molecule type" value="Genomic_DNA"/>
</dbReference>
<dbReference type="PANTHER" id="PTHR32099:SF70">
    <property type="entry name" value="GNK2-HOMOLOGOUS DOMAIN-CONTAINING PROTEIN"/>
    <property type="match status" value="1"/>
</dbReference>
<evidence type="ECO:0000313" key="5">
    <source>
        <dbReference type="EMBL" id="CAH8337784.1"/>
    </source>
</evidence>
<proteinExistence type="predicted"/>
<dbReference type="InterPro" id="IPR038408">
    <property type="entry name" value="GNK2_sf"/>
</dbReference>
<organism evidence="5 6">
    <name type="scientific">Eruca vesicaria subsp. sativa</name>
    <name type="common">Garden rocket</name>
    <name type="synonym">Eruca sativa</name>
    <dbReference type="NCBI Taxonomy" id="29727"/>
    <lineage>
        <taxon>Eukaryota</taxon>
        <taxon>Viridiplantae</taxon>
        <taxon>Streptophyta</taxon>
        <taxon>Embryophyta</taxon>
        <taxon>Tracheophyta</taxon>
        <taxon>Spermatophyta</taxon>
        <taxon>Magnoliopsida</taxon>
        <taxon>eudicotyledons</taxon>
        <taxon>Gunneridae</taxon>
        <taxon>Pentapetalae</taxon>
        <taxon>rosids</taxon>
        <taxon>malvids</taxon>
        <taxon>Brassicales</taxon>
        <taxon>Brassicaceae</taxon>
        <taxon>Brassiceae</taxon>
        <taxon>Eruca</taxon>
    </lineage>
</organism>
<dbReference type="PROSITE" id="PS51473">
    <property type="entry name" value="GNK2"/>
    <property type="match status" value="1"/>
</dbReference>
<dbReference type="Pfam" id="PF01657">
    <property type="entry name" value="Stress-antifung"/>
    <property type="match status" value="1"/>
</dbReference>
<feature type="chain" id="PRO_5044866501" description="Gnk2-homologous domain-containing protein" evidence="3">
    <location>
        <begin position="25"/>
        <end position="120"/>
    </location>
</feature>
<dbReference type="CDD" id="cd23509">
    <property type="entry name" value="Gnk2-like"/>
    <property type="match status" value="1"/>
</dbReference>
<evidence type="ECO:0000313" key="6">
    <source>
        <dbReference type="Proteomes" id="UP001642260"/>
    </source>
</evidence>